<evidence type="ECO:0000259" key="12">
    <source>
        <dbReference type="Pfam" id="PF13480"/>
    </source>
</evidence>
<dbReference type="GO" id="GO:0005737">
    <property type="term" value="C:cytoplasm"/>
    <property type="evidence" value="ECO:0007669"/>
    <property type="project" value="UniProtKB-SubCell"/>
</dbReference>
<dbReference type="Proteomes" id="UP000275473">
    <property type="component" value="Unassembled WGS sequence"/>
</dbReference>
<comment type="subcellular location">
    <subcellularLocation>
        <location evidence="1">Cytoplasm</location>
    </subcellularLocation>
</comment>
<evidence type="ECO:0000256" key="7">
    <source>
        <dbReference type="ARBA" id="ARBA00023316"/>
    </source>
</evidence>
<gene>
    <name evidence="13" type="ORF">EEX84_08665</name>
</gene>
<evidence type="ECO:0000256" key="2">
    <source>
        <dbReference type="ARBA" id="ARBA00009943"/>
    </source>
</evidence>
<organism evidence="13 14">
    <name type="scientific">Planococcus salinus</name>
    <dbReference type="NCBI Taxonomy" id="1848460"/>
    <lineage>
        <taxon>Bacteria</taxon>
        <taxon>Bacillati</taxon>
        <taxon>Bacillota</taxon>
        <taxon>Bacilli</taxon>
        <taxon>Bacillales</taxon>
        <taxon>Caryophanaceae</taxon>
        <taxon>Planococcus</taxon>
    </lineage>
</organism>
<dbReference type="Gene3D" id="3.40.630.30">
    <property type="match status" value="1"/>
</dbReference>
<dbReference type="InterPro" id="IPR038740">
    <property type="entry name" value="BioF2-like_GNAT_dom"/>
</dbReference>
<evidence type="ECO:0000256" key="8">
    <source>
        <dbReference type="ARBA" id="ARBA00039074"/>
    </source>
</evidence>
<keyword evidence="5" id="KW-0573">Peptidoglycan synthesis</keyword>
<dbReference type="PANTHER" id="PTHR36174">
    <property type="entry name" value="LIPID II:GLYCINE GLYCYLTRANSFERASE"/>
    <property type="match status" value="1"/>
</dbReference>
<reference evidence="13 14" key="1">
    <citation type="journal article" date="2018" name="Int. J. Syst. Evol. Microbiol.">
        <title>Planococcus salinus sp. nov., a moderately halophilic bacterium isolated from a saline-alkali soil.</title>
        <authorList>
            <person name="Gan L."/>
        </authorList>
    </citation>
    <scope>NUCLEOTIDE SEQUENCE [LARGE SCALE GENOMIC DNA]</scope>
    <source>
        <strain evidence="13 14">LCB217</strain>
    </source>
</reference>
<dbReference type="Pfam" id="PF13480">
    <property type="entry name" value="Acetyltransf_6"/>
    <property type="match status" value="1"/>
</dbReference>
<dbReference type="GO" id="GO:0008360">
    <property type="term" value="P:regulation of cell shape"/>
    <property type="evidence" value="ECO:0007669"/>
    <property type="project" value="UniProtKB-KW"/>
</dbReference>
<comment type="similarity">
    <text evidence="2">Belongs to the FemABX family.</text>
</comment>
<dbReference type="EC" id="2.3.2.16" evidence="8"/>
<keyword evidence="7" id="KW-0961">Cell wall biogenesis/degradation</keyword>
<evidence type="ECO:0000256" key="10">
    <source>
        <dbReference type="ARBA" id="ARBA00042933"/>
    </source>
</evidence>
<dbReference type="InterPro" id="IPR050644">
    <property type="entry name" value="PG_Glycine_Bridge_Synth"/>
</dbReference>
<evidence type="ECO:0000313" key="14">
    <source>
        <dbReference type="Proteomes" id="UP000275473"/>
    </source>
</evidence>
<keyword evidence="4" id="KW-0133">Cell shape</keyword>
<dbReference type="EMBL" id="RIAX01000005">
    <property type="protein sequence ID" value="RNF39537.1"/>
    <property type="molecule type" value="Genomic_DNA"/>
</dbReference>
<keyword evidence="14" id="KW-1185">Reference proteome</keyword>
<dbReference type="AlphaFoldDB" id="A0A3M8P785"/>
<evidence type="ECO:0000313" key="13">
    <source>
        <dbReference type="EMBL" id="RNF39537.1"/>
    </source>
</evidence>
<proteinExistence type="inferred from homology"/>
<comment type="catalytic activity">
    <reaction evidence="11">
        <text>beta-D-GlcNAc-(1-&gt;4)-Mur2Ac(oyl-L-Ala-D-isoglutaminyl-L-Lys-D-Ala-D-Ala)-di-trans,octa-cis-undecaprenyl diphosphate + glycyl-tRNA(Gly) = beta-D-GlcNAc-(1-&gt;4)-Mur2Ac(oyl-L-Ala-D-isoglutaminyl-L-Lys-(N(6)-Gly)-D-Ala-D-Ala)-di-trans,octa-cis-undecaprenyl diphosphate + tRNA(Gly) + H(+)</text>
        <dbReference type="Rhea" id="RHEA:30435"/>
        <dbReference type="Rhea" id="RHEA-COMP:9664"/>
        <dbReference type="Rhea" id="RHEA-COMP:9683"/>
        <dbReference type="ChEBI" id="CHEBI:15378"/>
        <dbReference type="ChEBI" id="CHEBI:62233"/>
        <dbReference type="ChEBI" id="CHEBI:62234"/>
        <dbReference type="ChEBI" id="CHEBI:78442"/>
        <dbReference type="ChEBI" id="CHEBI:78522"/>
        <dbReference type="EC" id="2.3.2.16"/>
    </reaction>
</comment>
<keyword evidence="6" id="KW-0012">Acyltransferase</keyword>
<evidence type="ECO:0000256" key="6">
    <source>
        <dbReference type="ARBA" id="ARBA00023315"/>
    </source>
</evidence>
<dbReference type="InterPro" id="IPR016181">
    <property type="entry name" value="Acyl_CoA_acyltransferase"/>
</dbReference>
<dbReference type="InterPro" id="IPR003447">
    <property type="entry name" value="FEMABX"/>
</dbReference>
<dbReference type="SUPFAM" id="SSF55729">
    <property type="entry name" value="Acyl-CoA N-acyltransferases (Nat)"/>
    <property type="match status" value="1"/>
</dbReference>
<evidence type="ECO:0000256" key="1">
    <source>
        <dbReference type="ARBA" id="ARBA00004496"/>
    </source>
</evidence>
<accession>A0A3M8P785</accession>
<feature type="domain" description="BioF2-like acetyltransferase" evidence="12">
    <location>
        <begin position="152"/>
        <end position="282"/>
    </location>
</feature>
<dbReference type="PROSITE" id="PS51191">
    <property type="entry name" value="FEMABX"/>
    <property type="match status" value="1"/>
</dbReference>
<keyword evidence="3 13" id="KW-0808">Transferase</keyword>
<dbReference type="PANTHER" id="PTHR36174:SF1">
    <property type="entry name" value="LIPID II:GLYCINE GLYCYLTRANSFERASE"/>
    <property type="match status" value="1"/>
</dbReference>
<dbReference type="GO" id="GO:0016755">
    <property type="term" value="F:aminoacyltransferase activity"/>
    <property type="evidence" value="ECO:0007669"/>
    <property type="project" value="InterPro"/>
</dbReference>
<evidence type="ECO:0000256" key="3">
    <source>
        <dbReference type="ARBA" id="ARBA00022679"/>
    </source>
</evidence>
<comment type="caution">
    <text evidence="13">The sequence shown here is derived from an EMBL/GenBank/DDBJ whole genome shotgun (WGS) entry which is preliminary data.</text>
</comment>
<protein>
    <recommendedName>
        <fullName evidence="9">Lipid II:glycine glycyltransferase</fullName>
        <ecNumber evidence="8">2.3.2.16</ecNumber>
    </recommendedName>
    <alternativeName>
        <fullName evidence="10">Factor essential for expression of methicillin resistance X</fullName>
    </alternativeName>
</protein>
<dbReference type="GO" id="GO:0009252">
    <property type="term" value="P:peptidoglycan biosynthetic process"/>
    <property type="evidence" value="ECO:0007669"/>
    <property type="project" value="UniProtKB-KW"/>
</dbReference>
<evidence type="ECO:0000256" key="4">
    <source>
        <dbReference type="ARBA" id="ARBA00022960"/>
    </source>
</evidence>
<dbReference type="GO" id="GO:0071555">
    <property type="term" value="P:cell wall organization"/>
    <property type="evidence" value="ECO:0007669"/>
    <property type="project" value="UniProtKB-KW"/>
</dbReference>
<evidence type="ECO:0000256" key="5">
    <source>
        <dbReference type="ARBA" id="ARBA00022984"/>
    </source>
</evidence>
<evidence type="ECO:0000256" key="9">
    <source>
        <dbReference type="ARBA" id="ARBA00040679"/>
    </source>
</evidence>
<evidence type="ECO:0000256" key="11">
    <source>
        <dbReference type="ARBA" id="ARBA00048654"/>
    </source>
</evidence>
<sequence>MRREKMTMIPDIYFLPEWGKSYEAKEKDGELRIFEFENELGHVFYQFIIRPIPLSCGNTTFYDTITPFGFSGPIILRCKEGENEKLAVLFNEAFQKYCEENKIITEYVRFNPWLKNLQDFKEIYSLRNNGITQYIDLTVEDYFMEEFSSASRRQVRRAQKNDVEIEFDFTGTNVKEFHRLYGLLAKRRNIDNEYYLFSEEFLQESFDLLEGKQFIIFAKHGGKYTSAAYILHHGDYMHYHLAANDPEYFHLAGNSLIIYEACRWGVEQGKKELHLGGTSGDEQLYRFKKNFTRTEPLDLLMGKKVRNKEVYEMLVDYKQKQSGIQNPDFFPLYRG</sequence>
<name>A0A3M8P785_9BACL</name>